<feature type="region of interest" description="Disordered" evidence="1">
    <location>
        <begin position="119"/>
        <end position="148"/>
    </location>
</feature>
<keyword evidence="2" id="KW-0732">Signal</keyword>
<feature type="region of interest" description="Disordered" evidence="1">
    <location>
        <begin position="29"/>
        <end position="52"/>
    </location>
</feature>
<dbReference type="AlphaFoldDB" id="A0A367F6G2"/>
<feature type="signal peptide" evidence="2">
    <location>
        <begin position="1"/>
        <end position="31"/>
    </location>
</feature>
<evidence type="ECO:0000256" key="1">
    <source>
        <dbReference type="SAM" id="MobiDB-lite"/>
    </source>
</evidence>
<feature type="chain" id="PRO_5016858894" evidence="2">
    <location>
        <begin position="32"/>
        <end position="288"/>
    </location>
</feature>
<dbReference type="OrthoDB" id="6646510at2"/>
<feature type="region of interest" description="Disordered" evidence="1">
    <location>
        <begin position="211"/>
        <end position="288"/>
    </location>
</feature>
<proteinExistence type="predicted"/>
<accession>A0A367F6G2</accession>
<dbReference type="RefSeq" id="WP_114032435.1">
    <property type="nucleotide sequence ID" value="NZ_QOIL01000021.1"/>
</dbReference>
<keyword evidence="4" id="KW-1185">Reference proteome</keyword>
<feature type="compositionally biased region" description="Low complexity" evidence="1">
    <location>
        <begin position="119"/>
        <end position="131"/>
    </location>
</feature>
<feature type="compositionally biased region" description="Pro residues" evidence="1">
    <location>
        <begin position="34"/>
        <end position="43"/>
    </location>
</feature>
<evidence type="ECO:0000256" key="2">
    <source>
        <dbReference type="SAM" id="SignalP"/>
    </source>
</evidence>
<protein>
    <submittedName>
        <fullName evidence="3">Uncharacterized protein</fullName>
    </submittedName>
</protein>
<organism evidence="3 4">
    <name type="scientific">Sphaerisporangium album</name>
    <dbReference type="NCBI Taxonomy" id="509200"/>
    <lineage>
        <taxon>Bacteria</taxon>
        <taxon>Bacillati</taxon>
        <taxon>Actinomycetota</taxon>
        <taxon>Actinomycetes</taxon>
        <taxon>Streptosporangiales</taxon>
        <taxon>Streptosporangiaceae</taxon>
        <taxon>Sphaerisporangium</taxon>
    </lineage>
</organism>
<gene>
    <name evidence="3" type="ORF">DQ384_31085</name>
</gene>
<reference evidence="3 4" key="1">
    <citation type="submission" date="2018-06" db="EMBL/GenBank/DDBJ databases">
        <title>Sphaerisporangium craniellae sp. nov., isolated from a marine sponge in the South China Sea.</title>
        <authorList>
            <person name="Li L."/>
        </authorList>
    </citation>
    <scope>NUCLEOTIDE SEQUENCE [LARGE SCALE GENOMIC DNA]</scope>
    <source>
        <strain evidence="3 4">CCTCC AA 208026</strain>
    </source>
</reference>
<sequence>MFELPHRARRLAAVIALACLPATLITGTASAEPTPTPSAPVEPAPSDEVASGPGWHVTRVAGGFRVTLDLAEPLPVTASAPTLSVDGRILGPATESADGTSLSLVTTDPSVTQARSVTTDAFGPAPDDAASPAPPPATPEMTPKLLRPVPPASGSYHVSEAVYDFGDQAIPLLNIGGIRGELTGKIYLPDGRGEKPVVIFLHGRHSSCYGSGAPNPARWPCRTSPDSTADRKTIPSHLATTPRPAPSRATGTPSCPSRPTPSTPTTTSSPPTTAPRPGAGWSSTPCGC</sequence>
<dbReference type="Proteomes" id="UP000253094">
    <property type="component" value="Unassembled WGS sequence"/>
</dbReference>
<evidence type="ECO:0000313" key="3">
    <source>
        <dbReference type="EMBL" id="RCG25948.1"/>
    </source>
</evidence>
<name>A0A367F6G2_9ACTN</name>
<comment type="caution">
    <text evidence="3">The sequence shown here is derived from an EMBL/GenBank/DDBJ whole genome shotgun (WGS) entry which is preliminary data.</text>
</comment>
<evidence type="ECO:0000313" key="4">
    <source>
        <dbReference type="Proteomes" id="UP000253094"/>
    </source>
</evidence>
<feature type="compositionally biased region" description="Low complexity" evidence="1">
    <location>
        <begin position="263"/>
        <end position="279"/>
    </location>
</feature>
<dbReference type="EMBL" id="QOIL01000021">
    <property type="protein sequence ID" value="RCG25948.1"/>
    <property type="molecule type" value="Genomic_DNA"/>
</dbReference>